<protein>
    <submittedName>
        <fullName evidence="1">Uncharacterized protein</fullName>
    </submittedName>
</protein>
<name>A0A4P1R0G7_LUPAN</name>
<dbReference type="AlphaFoldDB" id="A0A4P1R0G7"/>
<keyword evidence="2" id="KW-1185">Reference proteome</keyword>
<dbReference type="EMBL" id="CM007373">
    <property type="protein sequence ID" value="OIV98957.1"/>
    <property type="molecule type" value="Genomic_DNA"/>
</dbReference>
<proteinExistence type="predicted"/>
<sequence length="68" mass="7760">MEIVVTILSLHVHNSCSCCSSGQQKMKQDKSTWLTDRRTVSCKRRRLLFKQSIGNNPFIFANPDCTVT</sequence>
<gene>
    <name evidence="1" type="ORF">TanjilG_07392</name>
</gene>
<dbReference type="Proteomes" id="UP000188354">
    <property type="component" value="Chromosome LG13"/>
</dbReference>
<evidence type="ECO:0000313" key="1">
    <source>
        <dbReference type="EMBL" id="OIV98957.1"/>
    </source>
</evidence>
<reference evidence="1 2" key="1">
    <citation type="journal article" date="2017" name="Plant Biotechnol. J.">
        <title>A comprehensive draft genome sequence for lupin (Lupinus angustifolius), an emerging health food: insights into plant-microbe interactions and legume evolution.</title>
        <authorList>
            <person name="Hane J.K."/>
            <person name="Ming Y."/>
            <person name="Kamphuis L.G."/>
            <person name="Nelson M.N."/>
            <person name="Garg G."/>
            <person name="Atkins C.A."/>
            <person name="Bayer P.E."/>
            <person name="Bravo A."/>
            <person name="Bringans S."/>
            <person name="Cannon S."/>
            <person name="Edwards D."/>
            <person name="Foley R."/>
            <person name="Gao L.L."/>
            <person name="Harrison M.J."/>
            <person name="Huang W."/>
            <person name="Hurgobin B."/>
            <person name="Li S."/>
            <person name="Liu C.W."/>
            <person name="McGrath A."/>
            <person name="Morahan G."/>
            <person name="Murray J."/>
            <person name="Weller J."/>
            <person name="Jian J."/>
            <person name="Singh K.B."/>
        </authorList>
    </citation>
    <scope>NUCLEOTIDE SEQUENCE [LARGE SCALE GENOMIC DNA]</scope>
    <source>
        <strain evidence="2">cv. Tanjil</strain>
        <tissue evidence="1">Whole plant</tissue>
    </source>
</reference>
<dbReference type="Gramene" id="OIV98957">
    <property type="protein sequence ID" value="OIV98957"/>
    <property type="gene ID" value="TanjilG_07392"/>
</dbReference>
<evidence type="ECO:0000313" key="2">
    <source>
        <dbReference type="Proteomes" id="UP000188354"/>
    </source>
</evidence>
<organism evidence="1 2">
    <name type="scientific">Lupinus angustifolius</name>
    <name type="common">Narrow-leaved blue lupine</name>
    <dbReference type="NCBI Taxonomy" id="3871"/>
    <lineage>
        <taxon>Eukaryota</taxon>
        <taxon>Viridiplantae</taxon>
        <taxon>Streptophyta</taxon>
        <taxon>Embryophyta</taxon>
        <taxon>Tracheophyta</taxon>
        <taxon>Spermatophyta</taxon>
        <taxon>Magnoliopsida</taxon>
        <taxon>eudicotyledons</taxon>
        <taxon>Gunneridae</taxon>
        <taxon>Pentapetalae</taxon>
        <taxon>rosids</taxon>
        <taxon>fabids</taxon>
        <taxon>Fabales</taxon>
        <taxon>Fabaceae</taxon>
        <taxon>Papilionoideae</taxon>
        <taxon>50 kb inversion clade</taxon>
        <taxon>genistoids sensu lato</taxon>
        <taxon>core genistoids</taxon>
        <taxon>Genisteae</taxon>
        <taxon>Lupinus</taxon>
    </lineage>
</organism>
<accession>A0A4P1R0G7</accession>